<keyword evidence="2" id="KW-1185">Reference proteome</keyword>
<sequence length="149" mass="16434">MNKKGVLALVLAFLFITSFFTYYIMNAKPPPASAKTETNVTIPTKQSTYCWDGFLSGACVDYAEPFMMNEIKAVSVSPGEKIAISYKRKPIKVSKEVNVWTKGESDFKTVTLLDGDLYVAPSESGTYAVSTNGTWKRGSSSQVFFIIVQ</sequence>
<evidence type="ECO:0000313" key="2">
    <source>
        <dbReference type="Proteomes" id="UP000603641"/>
    </source>
</evidence>
<dbReference type="Proteomes" id="UP000603641">
    <property type="component" value="Unassembled WGS sequence"/>
</dbReference>
<gene>
    <name evidence="1" type="ORF">H9648_17550</name>
</gene>
<name>A0ABR8SR79_9BACL</name>
<accession>A0ABR8SR79</accession>
<protein>
    <submittedName>
        <fullName evidence="1">Uncharacterized protein</fullName>
    </submittedName>
</protein>
<evidence type="ECO:0000313" key="1">
    <source>
        <dbReference type="EMBL" id="MBD7965869.1"/>
    </source>
</evidence>
<dbReference type="EMBL" id="JACSQM010000010">
    <property type="protein sequence ID" value="MBD7965869.1"/>
    <property type="molecule type" value="Genomic_DNA"/>
</dbReference>
<proteinExistence type="predicted"/>
<comment type="caution">
    <text evidence="1">The sequence shown here is derived from an EMBL/GenBank/DDBJ whole genome shotgun (WGS) entry which is preliminary data.</text>
</comment>
<organism evidence="1 2">
    <name type="scientific">Fictibacillus norfolkensis</name>
    <dbReference type="NCBI Taxonomy" id="2762233"/>
    <lineage>
        <taxon>Bacteria</taxon>
        <taxon>Bacillati</taxon>
        <taxon>Bacillota</taxon>
        <taxon>Bacilli</taxon>
        <taxon>Bacillales</taxon>
        <taxon>Fictibacillaceae</taxon>
        <taxon>Fictibacillus</taxon>
    </lineage>
</organism>
<dbReference type="RefSeq" id="WP_191755097.1">
    <property type="nucleotide sequence ID" value="NZ_JACSQM010000010.1"/>
</dbReference>
<reference evidence="1 2" key="1">
    <citation type="submission" date="2020-08" db="EMBL/GenBank/DDBJ databases">
        <title>A Genomic Blueprint of the Chicken Gut Microbiome.</title>
        <authorList>
            <person name="Gilroy R."/>
            <person name="Ravi A."/>
            <person name="Getino M."/>
            <person name="Pursley I."/>
            <person name="Horton D.L."/>
            <person name="Alikhan N.-F."/>
            <person name="Baker D."/>
            <person name="Gharbi K."/>
            <person name="Hall N."/>
            <person name="Watson M."/>
            <person name="Adriaenssens E.M."/>
            <person name="Foster-Nyarko E."/>
            <person name="Jarju S."/>
            <person name="Secka A."/>
            <person name="Antonio M."/>
            <person name="Oren A."/>
            <person name="Chaudhuri R."/>
            <person name="La Ragione R.M."/>
            <person name="Hildebrand F."/>
            <person name="Pallen M.J."/>
        </authorList>
    </citation>
    <scope>NUCLEOTIDE SEQUENCE [LARGE SCALE GENOMIC DNA]</scope>
    <source>
        <strain evidence="1 2">Sa2CUA10</strain>
    </source>
</reference>